<evidence type="ECO:0000256" key="1">
    <source>
        <dbReference type="SAM" id="MobiDB-lite"/>
    </source>
</evidence>
<proteinExistence type="predicted"/>
<dbReference type="EMBL" id="CAJNJA010008701">
    <property type="protein sequence ID" value="CAE7239540.1"/>
    <property type="molecule type" value="Genomic_DNA"/>
</dbReference>
<feature type="compositionally biased region" description="Basic and acidic residues" evidence="1">
    <location>
        <begin position="118"/>
        <end position="127"/>
    </location>
</feature>
<dbReference type="Proteomes" id="UP000601435">
    <property type="component" value="Unassembled WGS sequence"/>
</dbReference>
<comment type="caution">
    <text evidence="2">The sequence shown here is derived from an EMBL/GenBank/DDBJ whole genome shotgun (WGS) entry which is preliminary data.</text>
</comment>
<name>A0A812LCQ1_9DINO</name>
<feature type="compositionally biased region" description="Polar residues" evidence="1">
    <location>
        <begin position="81"/>
        <end position="114"/>
    </location>
</feature>
<keyword evidence="3" id="KW-1185">Reference proteome</keyword>
<reference evidence="2" key="1">
    <citation type="submission" date="2021-02" db="EMBL/GenBank/DDBJ databases">
        <authorList>
            <person name="Dougan E. K."/>
            <person name="Rhodes N."/>
            <person name="Thang M."/>
            <person name="Chan C."/>
        </authorList>
    </citation>
    <scope>NUCLEOTIDE SEQUENCE</scope>
</reference>
<dbReference type="OrthoDB" id="10566624at2759"/>
<accession>A0A812LCQ1</accession>
<organism evidence="2 3">
    <name type="scientific">Symbiodinium necroappetens</name>
    <dbReference type="NCBI Taxonomy" id="1628268"/>
    <lineage>
        <taxon>Eukaryota</taxon>
        <taxon>Sar</taxon>
        <taxon>Alveolata</taxon>
        <taxon>Dinophyceae</taxon>
        <taxon>Suessiales</taxon>
        <taxon>Symbiodiniaceae</taxon>
        <taxon>Symbiodinium</taxon>
    </lineage>
</organism>
<evidence type="ECO:0000313" key="3">
    <source>
        <dbReference type="Proteomes" id="UP000601435"/>
    </source>
</evidence>
<sequence>MEATSCAALRLCQELSAALELQNVEFQRYVDAIRRQTGPFLEQTAFIEAFESPSLLEVEFRSSKASNASEDKRNRSWVKSGFNSKGPSPTCKMQNRGQTLSAKLTHSEMEQNQDPGALEDHQERGDSSAEAAVEQVSEAYEQPGDFVQLLDSWKCDEGCPQAEAPIDQRDPASPLRQDQLIEEKRNRAQQRKQRRMEEAALPQGRAAAAFSASAIISLSEGWDFAVAAETHAPPAGPQKLIWSKDIGRRVFGRRLTSLDLKE</sequence>
<gene>
    <name evidence="2" type="ORF">SNEC2469_LOCUS4228</name>
</gene>
<feature type="region of interest" description="Disordered" evidence="1">
    <location>
        <begin position="62"/>
        <end position="134"/>
    </location>
</feature>
<protein>
    <submittedName>
        <fullName evidence="2">Uncharacterized protein</fullName>
    </submittedName>
</protein>
<dbReference type="AlphaFoldDB" id="A0A812LCQ1"/>
<feature type="non-terminal residue" evidence="2">
    <location>
        <position position="1"/>
    </location>
</feature>
<evidence type="ECO:0000313" key="2">
    <source>
        <dbReference type="EMBL" id="CAE7239540.1"/>
    </source>
</evidence>